<feature type="signal peptide" evidence="3">
    <location>
        <begin position="1"/>
        <end position="20"/>
    </location>
</feature>
<sequence>MRRTAAVLLCVLCLSLGACTREDSGAYDRGMAALQQGDYDTAMEEFQHAASGDGREAEAYRGEGIIYLRQQDYGHAITLFGLSLDSMKHSNPQFRRDVLYYQAEAYIGNGQDRDAEAIYTELIEEDGDAQAYFLRGSGKLNFGDTEGAAEDFAGALRQENSYEMYMKIYRAYAAVNREADGADYLEQALSLEPAGGEDYYLQAQVYDYLGDYAKAEEALTKAVQEGCQEALPMLGKLYLETGDLSGARRLYQDFLESGERPAAAYNGLALCDIQQEEYESALDNIRQGIACQDTEVMRDLLFNEIVVYEKQLDFQTAKEKMQEYLKQYPKDEEALRENEFLQSR</sequence>
<dbReference type="InterPro" id="IPR011990">
    <property type="entry name" value="TPR-like_helical_dom_sf"/>
</dbReference>
<feature type="chain" id="PRO_5038978924" evidence="3">
    <location>
        <begin position="21"/>
        <end position="344"/>
    </location>
</feature>
<dbReference type="PROSITE" id="PS51257">
    <property type="entry name" value="PROKAR_LIPOPROTEIN"/>
    <property type="match status" value="1"/>
</dbReference>
<dbReference type="InterPro" id="IPR019734">
    <property type="entry name" value="TPR_rpt"/>
</dbReference>
<dbReference type="InterPro" id="IPR050498">
    <property type="entry name" value="Ycf3"/>
</dbReference>
<evidence type="ECO:0000256" key="1">
    <source>
        <dbReference type="ARBA" id="ARBA00022737"/>
    </source>
</evidence>
<dbReference type="SUPFAM" id="SSF48452">
    <property type="entry name" value="TPR-like"/>
    <property type="match status" value="1"/>
</dbReference>
<dbReference type="Pfam" id="PF13174">
    <property type="entry name" value="TPR_6"/>
    <property type="match status" value="2"/>
</dbReference>
<keyword evidence="2" id="KW-0802">TPR repeat</keyword>
<reference evidence="4" key="1">
    <citation type="submission" date="2020-10" db="EMBL/GenBank/DDBJ databases">
        <authorList>
            <person name="Gilroy R."/>
        </authorList>
    </citation>
    <scope>NUCLEOTIDE SEQUENCE</scope>
    <source>
        <strain evidence="4">CHK188-20938</strain>
    </source>
</reference>
<dbReference type="Proteomes" id="UP000824169">
    <property type="component" value="Unassembled WGS sequence"/>
</dbReference>
<dbReference type="Pfam" id="PF13432">
    <property type="entry name" value="TPR_16"/>
    <property type="match status" value="2"/>
</dbReference>
<evidence type="ECO:0000256" key="2">
    <source>
        <dbReference type="ARBA" id="ARBA00022803"/>
    </source>
</evidence>
<gene>
    <name evidence="4" type="ORF">IAB71_02970</name>
</gene>
<dbReference type="SMART" id="SM00028">
    <property type="entry name" value="TPR"/>
    <property type="match status" value="5"/>
</dbReference>
<reference evidence="4" key="2">
    <citation type="journal article" date="2021" name="PeerJ">
        <title>Extensive microbial diversity within the chicken gut microbiome revealed by metagenomics and culture.</title>
        <authorList>
            <person name="Gilroy R."/>
            <person name="Ravi A."/>
            <person name="Getino M."/>
            <person name="Pursley I."/>
            <person name="Horton D.L."/>
            <person name="Alikhan N.F."/>
            <person name="Baker D."/>
            <person name="Gharbi K."/>
            <person name="Hall N."/>
            <person name="Watson M."/>
            <person name="Adriaenssens E.M."/>
            <person name="Foster-Nyarko E."/>
            <person name="Jarju S."/>
            <person name="Secka A."/>
            <person name="Antonio M."/>
            <person name="Oren A."/>
            <person name="Chaudhuri R.R."/>
            <person name="La Ragione R."/>
            <person name="Hildebrand F."/>
            <person name="Pallen M.J."/>
        </authorList>
    </citation>
    <scope>NUCLEOTIDE SEQUENCE</scope>
    <source>
        <strain evidence="4">CHK188-20938</strain>
    </source>
</reference>
<dbReference type="Gene3D" id="1.25.40.10">
    <property type="entry name" value="Tetratricopeptide repeat domain"/>
    <property type="match status" value="3"/>
</dbReference>
<organism evidence="4 5">
    <name type="scientific">Candidatus Scatomonas pullistercoris</name>
    <dbReference type="NCBI Taxonomy" id="2840920"/>
    <lineage>
        <taxon>Bacteria</taxon>
        <taxon>Bacillati</taxon>
        <taxon>Bacillota</taxon>
        <taxon>Clostridia</taxon>
        <taxon>Lachnospirales</taxon>
        <taxon>Lachnospiraceae</taxon>
        <taxon>Lachnospiraceae incertae sedis</taxon>
        <taxon>Candidatus Scatomonas</taxon>
    </lineage>
</organism>
<protein>
    <submittedName>
        <fullName evidence="4">Tetratricopeptide repeat protein</fullName>
    </submittedName>
</protein>
<dbReference type="EMBL" id="DVOO01000010">
    <property type="protein sequence ID" value="HIV24740.1"/>
    <property type="molecule type" value="Genomic_DNA"/>
</dbReference>
<proteinExistence type="predicted"/>
<accession>A0A9D1P2J2</accession>
<dbReference type="PANTHER" id="PTHR44858">
    <property type="entry name" value="TETRATRICOPEPTIDE REPEAT PROTEIN 6"/>
    <property type="match status" value="1"/>
</dbReference>
<dbReference type="Pfam" id="PF13181">
    <property type="entry name" value="TPR_8"/>
    <property type="match status" value="1"/>
</dbReference>
<evidence type="ECO:0000313" key="5">
    <source>
        <dbReference type="Proteomes" id="UP000824169"/>
    </source>
</evidence>
<comment type="caution">
    <text evidence="4">The sequence shown here is derived from an EMBL/GenBank/DDBJ whole genome shotgun (WGS) entry which is preliminary data.</text>
</comment>
<keyword evidence="3" id="KW-0732">Signal</keyword>
<name>A0A9D1P2J2_9FIRM</name>
<keyword evidence="1" id="KW-0677">Repeat</keyword>
<evidence type="ECO:0000256" key="3">
    <source>
        <dbReference type="SAM" id="SignalP"/>
    </source>
</evidence>
<evidence type="ECO:0000313" key="4">
    <source>
        <dbReference type="EMBL" id="HIV24740.1"/>
    </source>
</evidence>
<dbReference type="PANTHER" id="PTHR44858:SF1">
    <property type="entry name" value="UDP-N-ACETYLGLUCOSAMINE--PEPTIDE N-ACETYLGLUCOSAMINYLTRANSFERASE SPINDLY-RELATED"/>
    <property type="match status" value="1"/>
</dbReference>
<dbReference type="AlphaFoldDB" id="A0A9D1P2J2"/>